<dbReference type="AlphaFoldDB" id="A0A438IEK0"/>
<keyword evidence="2" id="KW-0012">Acyltransferase</keyword>
<reference evidence="3 4" key="1">
    <citation type="journal article" date="2018" name="PLoS Genet.">
        <title>Population sequencing reveals clonal diversity and ancestral inbreeding in the grapevine cultivar Chardonnay.</title>
        <authorList>
            <person name="Roach M.J."/>
            <person name="Johnson D.L."/>
            <person name="Bohlmann J."/>
            <person name="van Vuuren H.J."/>
            <person name="Jones S.J."/>
            <person name="Pretorius I.S."/>
            <person name="Schmidt S.A."/>
            <person name="Borneman A.R."/>
        </authorList>
    </citation>
    <scope>NUCLEOTIDE SEQUENCE [LARGE SCALE GENOMIC DNA]</scope>
    <source>
        <strain evidence="4">cv. Chardonnay</strain>
        <tissue evidence="3">Leaf</tissue>
    </source>
</reference>
<dbReference type="EMBL" id="QGNW01000116">
    <property type="protein sequence ID" value="RVW95134.1"/>
    <property type="molecule type" value="Genomic_DNA"/>
</dbReference>
<dbReference type="InterPro" id="IPR023213">
    <property type="entry name" value="CAT-like_dom_sf"/>
</dbReference>
<comment type="caution">
    <text evidence="3">The sequence shown here is derived from an EMBL/GenBank/DDBJ whole genome shotgun (WGS) entry which is preliminary data.</text>
</comment>
<evidence type="ECO:0000256" key="1">
    <source>
        <dbReference type="ARBA" id="ARBA00022679"/>
    </source>
</evidence>
<dbReference type="Proteomes" id="UP000288805">
    <property type="component" value="Unassembled WGS sequence"/>
</dbReference>
<gene>
    <name evidence="3" type="primary">3MAT_3</name>
    <name evidence="3" type="ORF">CK203_025492</name>
</gene>
<dbReference type="GO" id="GO:0016747">
    <property type="term" value="F:acyltransferase activity, transferring groups other than amino-acyl groups"/>
    <property type="evidence" value="ECO:0007669"/>
    <property type="project" value="UniProtKB-ARBA"/>
</dbReference>
<sequence length="394" mass="44905">MASSDEMVNVSEECRVSPPPNAVSEKSLPLTFFDLIWLHFHLAQSLFFYKFPHSKTHFIETTIPSLKHSLSLALRHFYPFEGNLLFPPNLREPEIHYVDGDSVSMTFAEFNRDFAYLIKNHQRKVAHFYPLLPQLLYGNAFIRFIRLWATIHKLQREPLMLEGAILPFYDRTMVKDPNKLGSIFWQHHQKIKFEGYRPLLPTSNILAAILLSQVDLQRLKKGFGSMSNVVTCLKFYSSMCLHMGLHVKARAWSGEEVSENELEHFIFVADCRAHLDPTLPENYFANLIGEAIQEKLGSNKGVLEGLDKWVVNFSSINIERAVGVAGSPGFAIYGIDFGLGQLQKRESISIDETRCISLHEGKDNKGDIEVGLSFPKIKMKAFASIFTDGLMVYD</sequence>
<keyword evidence="1 3" id="KW-0808">Transferase</keyword>
<evidence type="ECO:0000256" key="2">
    <source>
        <dbReference type="ARBA" id="ARBA00023315"/>
    </source>
</evidence>
<dbReference type="Gene3D" id="3.30.559.10">
    <property type="entry name" value="Chloramphenicol acetyltransferase-like domain"/>
    <property type="match status" value="4"/>
</dbReference>
<proteinExistence type="predicted"/>
<name>A0A438IEK0_VITVI</name>
<evidence type="ECO:0000313" key="3">
    <source>
        <dbReference type="EMBL" id="RVW95134.1"/>
    </source>
</evidence>
<organism evidence="3 4">
    <name type="scientific">Vitis vinifera</name>
    <name type="common">Grape</name>
    <dbReference type="NCBI Taxonomy" id="29760"/>
    <lineage>
        <taxon>Eukaryota</taxon>
        <taxon>Viridiplantae</taxon>
        <taxon>Streptophyta</taxon>
        <taxon>Embryophyta</taxon>
        <taxon>Tracheophyta</taxon>
        <taxon>Spermatophyta</taxon>
        <taxon>Magnoliopsida</taxon>
        <taxon>eudicotyledons</taxon>
        <taxon>Gunneridae</taxon>
        <taxon>Pentapetalae</taxon>
        <taxon>rosids</taxon>
        <taxon>Vitales</taxon>
        <taxon>Vitaceae</taxon>
        <taxon>Viteae</taxon>
        <taxon>Vitis</taxon>
    </lineage>
</organism>
<protein>
    <submittedName>
        <fullName evidence="3">Malonyl-coenzyme A:anthocyanin 3-O-glucoside-6''-O-malonyltransferase</fullName>
    </submittedName>
</protein>
<dbReference type="Pfam" id="PF02458">
    <property type="entry name" value="Transferase"/>
    <property type="match status" value="1"/>
</dbReference>
<dbReference type="PANTHER" id="PTHR31625">
    <property type="match status" value="1"/>
</dbReference>
<accession>A0A438IEK0</accession>
<dbReference type="InterPro" id="IPR051504">
    <property type="entry name" value="Plant_metabolite_acyltrans"/>
</dbReference>
<evidence type="ECO:0000313" key="4">
    <source>
        <dbReference type="Proteomes" id="UP000288805"/>
    </source>
</evidence>